<dbReference type="Pfam" id="PF01255">
    <property type="entry name" value="Prenyltransf"/>
    <property type="match status" value="1"/>
</dbReference>
<comment type="subcellular location">
    <subcellularLocation>
        <location evidence="2">Endoplasmic reticulum membrane</location>
        <topology evidence="2">Peripheral membrane protein</topology>
    </subcellularLocation>
</comment>
<evidence type="ECO:0000256" key="2">
    <source>
        <dbReference type="ARBA" id="ARBA00004406"/>
    </source>
</evidence>
<dbReference type="InterPro" id="IPR036424">
    <property type="entry name" value="UPP_synth-like_sf"/>
</dbReference>
<name>A0ABD0X0R6_UMBPY</name>
<keyword evidence="6" id="KW-0256">Endoplasmic reticulum</keyword>
<comment type="similarity">
    <text evidence="4 12">Belongs to the UPP synthase family.</text>
</comment>
<protein>
    <recommendedName>
        <fullName evidence="12">Alkyl transferase</fullName>
        <ecNumber evidence="12">2.5.1.-</ecNumber>
    </recommendedName>
</protein>
<dbReference type="InterPro" id="IPR018520">
    <property type="entry name" value="UPP_synth-like_CS"/>
</dbReference>
<dbReference type="AlphaFoldDB" id="A0ABD0X0R6"/>
<evidence type="ECO:0000256" key="12">
    <source>
        <dbReference type="RuleBase" id="RU363018"/>
    </source>
</evidence>
<keyword evidence="7" id="KW-0460">Magnesium</keyword>
<comment type="pathway">
    <text evidence="3">Protein modification; protein glycosylation.</text>
</comment>
<keyword evidence="14" id="KW-1185">Reference proteome</keyword>
<comment type="caution">
    <text evidence="13">The sequence shown here is derived from an EMBL/GenBank/DDBJ whole genome shotgun (WGS) entry which is preliminary data.</text>
</comment>
<dbReference type="PANTHER" id="PTHR10291">
    <property type="entry name" value="DEHYDRODOLICHYL DIPHOSPHATE SYNTHASE FAMILY MEMBER"/>
    <property type="match status" value="1"/>
</dbReference>
<evidence type="ECO:0000256" key="9">
    <source>
        <dbReference type="ARBA" id="ARBA00047353"/>
    </source>
</evidence>
<dbReference type="InterPro" id="IPR001441">
    <property type="entry name" value="UPP_synth-like"/>
</dbReference>
<keyword evidence="5 12" id="KW-0808">Transferase</keyword>
<dbReference type="PROSITE" id="PS01066">
    <property type="entry name" value="UPP_SYNTHASE"/>
    <property type="match status" value="1"/>
</dbReference>
<dbReference type="Proteomes" id="UP001557470">
    <property type="component" value="Unassembled WGS sequence"/>
</dbReference>
<comment type="subunit">
    <text evidence="11">Forms an active dehydrodolichyl diphosphate synthase complex with NUS1.</text>
</comment>
<dbReference type="SUPFAM" id="SSF64005">
    <property type="entry name" value="Undecaprenyl diphosphate synthase"/>
    <property type="match status" value="1"/>
</dbReference>
<comment type="catalytic activity">
    <reaction evidence="9">
        <text>n isopentenyl diphosphate + (2E,6E)-farnesyl diphosphate = a di-trans,poly-cis-polyprenyl diphosphate + n diphosphate</text>
        <dbReference type="Rhea" id="RHEA:53008"/>
        <dbReference type="Rhea" id="RHEA-COMP:19494"/>
        <dbReference type="ChEBI" id="CHEBI:33019"/>
        <dbReference type="ChEBI" id="CHEBI:128769"/>
        <dbReference type="ChEBI" id="CHEBI:136960"/>
        <dbReference type="ChEBI" id="CHEBI:175763"/>
        <dbReference type="EC" id="2.5.1.87"/>
    </reaction>
</comment>
<dbReference type="CDD" id="cd00475">
    <property type="entry name" value="Cis_IPPS"/>
    <property type="match status" value="1"/>
</dbReference>
<evidence type="ECO:0000256" key="1">
    <source>
        <dbReference type="ARBA" id="ARBA00001946"/>
    </source>
</evidence>
<sequence>MEVRGLLDNVIPLDKEADVVVSCELEGCQSLKMSWIREGELNLIQKLSANVLKAGPMPKHVAFIMDGNRRYARKLHVERQEGHTQGFDKLAETLRWCLNLNILEVTVYAFSIENFKRSKDEVDGLMELAKQKFIRLLEEQENLEKRGVCIRVLGDLTLLPQDLQQHIARAVLATRNHNKCFLNVCFAYTSRHEIANAVREMAWGVEQGHIKSSDVSEALLSQCLYTSNSPNPDLLIRTSGEVRLSDFLLWQTSHSCLVFQSVLWPEYTFWNLCEAILQYQLNYRPLQKARDHHREEQALQQLEADQACVADLLQHRGNGKPLDAQRRQEALLQYTASREHRVQDFLCALQHKRDTYFTDFKAGL</sequence>
<dbReference type="HAMAP" id="MF_01139">
    <property type="entry name" value="ISPT"/>
    <property type="match status" value="1"/>
</dbReference>
<dbReference type="NCBIfam" id="TIGR00055">
    <property type="entry name" value="uppS"/>
    <property type="match status" value="1"/>
</dbReference>
<comment type="function">
    <text evidence="10">With NUS1, forms the dehydrodolichyl diphosphate synthase (DDS) complex, an essential component of the dolichol monophosphate (Dol-P) biosynthetic machinery. Adds multiple copies of isopentenyl pyrophosphate (IPP) to farnesyl pyrophosphate (FPP) to produce dehydrodolichyl diphosphate (Dedol-PP), a precursor of dolichol which is utilized as a sugar carrier in protein glycosylation in the endoplasmic reticulum (ER).</text>
</comment>
<evidence type="ECO:0000256" key="10">
    <source>
        <dbReference type="ARBA" id="ARBA00058504"/>
    </source>
</evidence>
<reference evidence="13 14" key="1">
    <citation type="submission" date="2024-06" db="EMBL/GenBank/DDBJ databases">
        <authorList>
            <person name="Pan Q."/>
            <person name="Wen M."/>
            <person name="Jouanno E."/>
            <person name="Zahm M."/>
            <person name="Klopp C."/>
            <person name="Cabau C."/>
            <person name="Louis A."/>
            <person name="Berthelot C."/>
            <person name="Parey E."/>
            <person name="Roest Crollius H."/>
            <person name="Montfort J."/>
            <person name="Robinson-Rechavi M."/>
            <person name="Bouchez O."/>
            <person name="Lampietro C."/>
            <person name="Lopez Roques C."/>
            <person name="Donnadieu C."/>
            <person name="Postlethwait J."/>
            <person name="Bobe J."/>
            <person name="Verreycken H."/>
            <person name="Guiguen Y."/>
        </authorList>
    </citation>
    <scope>NUCLEOTIDE SEQUENCE [LARGE SCALE GENOMIC DNA]</scope>
    <source>
        <strain evidence="13">Up_M1</strain>
        <tissue evidence="13">Testis</tissue>
    </source>
</reference>
<evidence type="ECO:0000256" key="8">
    <source>
        <dbReference type="ARBA" id="ARBA00023136"/>
    </source>
</evidence>
<gene>
    <name evidence="13" type="ORF">UPYG_G00146720</name>
</gene>
<evidence type="ECO:0000256" key="6">
    <source>
        <dbReference type="ARBA" id="ARBA00022824"/>
    </source>
</evidence>
<proteinExistence type="inferred from homology"/>
<evidence type="ECO:0000256" key="11">
    <source>
        <dbReference type="ARBA" id="ARBA00064670"/>
    </source>
</evidence>
<dbReference type="FunFam" id="3.40.1180.10:FF:000002">
    <property type="entry name" value="Alkyl transferase"/>
    <property type="match status" value="1"/>
</dbReference>
<evidence type="ECO:0000256" key="3">
    <source>
        <dbReference type="ARBA" id="ARBA00004922"/>
    </source>
</evidence>
<evidence type="ECO:0000256" key="5">
    <source>
        <dbReference type="ARBA" id="ARBA00022679"/>
    </source>
</evidence>
<dbReference type="EMBL" id="JAGEUA010000004">
    <property type="protein sequence ID" value="KAL0984771.1"/>
    <property type="molecule type" value="Genomic_DNA"/>
</dbReference>
<dbReference type="EC" id="2.5.1.-" evidence="12"/>
<evidence type="ECO:0000313" key="13">
    <source>
        <dbReference type="EMBL" id="KAL0984771.1"/>
    </source>
</evidence>
<comment type="cofactor">
    <cofactor evidence="1">
        <name>Mg(2+)</name>
        <dbReference type="ChEBI" id="CHEBI:18420"/>
    </cofactor>
</comment>
<evidence type="ECO:0000313" key="14">
    <source>
        <dbReference type="Proteomes" id="UP001557470"/>
    </source>
</evidence>
<dbReference type="Gene3D" id="3.40.1180.10">
    <property type="entry name" value="Decaprenyl diphosphate synthase-like"/>
    <property type="match status" value="1"/>
</dbReference>
<keyword evidence="8" id="KW-0472">Membrane</keyword>
<accession>A0ABD0X0R6</accession>
<evidence type="ECO:0000256" key="4">
    <source>
        <dbReference type="ARBA" id="ARBA00005432"/>
    </source>
</evidence>
<organism evidence="13 14">
    <name type="scientific">Umbra pygmaea</name>
    <name type="common">Eastern mudminnow</name>
    <dbReference type="NCBI Taxonomy" id="75934"/>
    <lineage>
        <taxon>Eukaryota</taxon>
        <taxon>Metazoa</taxon>
        <taxon>Chordata</taxon>
        <taxon>Craniata</taxon>
        <taxon>Vertebrata</taxon>
        <taxon>Euteleostomi</taxon>
        <taxon>Actinopterygii</taxon>
        <taxon>Neopterygii</taxon>
        <taxon>Teleostei</taxon>
        <taxon>Protacanthopterygii</taxon>
        <taxon>Esociformes</taxon>
        <taxon>Umbridae</taxon>
        <taxon>Umbra</taxon>
    </lineage>
</organism>
<dbReference type="GO" id="GO:0005789">
    <property type="term" value="C:endoplasmic reticulum membrane"/>
    <property type="evidence" value="ECO:0007669"/>
    <property type="project" value="UniProtKB-SubCell"/>
</dbReference>
<evidence type="ECO:0000256" key="7">
    <source>
        <dbReference type="ARBA" id="ARBA00022842"/>
    </source>
</evidence>
<dbReference type="GO" id="GO:0045547">
    <property type="term" value="F:ditrans,polycis-polyprenyl diphosphate synthase [(2E,6E)-farnesyl diphosphate specific] activity"/>
    <property type="evidence" value="ECO:0007669"/>
    <property type="project" value="UniProtKB-EC"/>
</dbReference>
<dbReference type="PANTHER" id="PTHR10291:SF43">
    <property type="entry name" value="DEHYDRODOLICHYL DIPHOSPHATE SYNTHASE COMPLEX SUBUNIT DHDDS"/>
    <property type="match status" value="1"/>
</dbReference>